<keyword evidence="4" id="KW-0633">Potassium transport</keyword>
<feature type="transmembrane region" description="Helical" evidence="13">
    <location>
        <begin position="184"/>
        <end position="202"/>
    </location>
</feature>
<comment type="subcellular location">
    <subcellularLocation>
        <location evidence="1">Membrane</location>
        <topology evidence="1">Multi-pass membrane protein</topology>
    </subcellularLocation>
</comment>
<evidence type="ECO:0000313" key="15">
    <source>
        <dbReference type="Proteomes" id="UP000664628"/>
    </source>
</evidence>
<evidence type="ECO:0000256" key="6">
    <source>
        <dbReference type="ARBA" id="ARBA00022826"/>
    </source>
</evidence>
<feature type="transmembrane region" description="Helical" evidence="13">
    <location>
        <begin position="156"/>
        <end position="178"/>
    </location>
</feature>
<evidence type="ECO:0000256" key="3">
    <source>
        <dbReference type="ARBA" id="ARBA00022448"/>
    </source>
</evidence>
<keyword evidence="10 13" id="KW-0472">Membrane</keyword>
<keyword evidence="11" id="KW-0407">Ion channel</keyword>
<evidence type="ECO:0000256" key="8">
    <source>
        <dbReference type="ARBA" id="ARBA00022989"/>
    </source>
</evidence>
<dbReference type="Proteomes" id="UP000664628">
    <property type="component" value="Unassembled WGS sequence"/>
</dbReference>
<gene>
    <name evidence="14" type="ORF">J2I46_30710</name>
</gene>
<evidence type="ECO:0000313" key="14">
    <source>
        <dbReference type="EMBL" id="MBO0952985.1"/>
    </source>
</evidence>
<feature type="transmembrane region" description="Helical" evidence="13">
    <location>
        <begin position="90"/>
        <end position="111"/>
    </location>
</feature>
<comment type="similarity">
    <text evidence="2">Belongs to the TMEM175 family.</text>
</comment>
<dbReference type="Pfam" id="PF06736">
    <property type="entry name" value="TMEM175"/>
    <property type="match status" value="1"/>
</dbReference>
<dbReference type="InterPro" id="IPR010617">
    <property type="entry name" value="TMEM175-like"/>
</dbReference>
<reference evidence="14 15" key="1">
    <citation type="submission" date="2021-03" db="EMBL/GenBank/DDBJ databases">
        <title>Fibrella sp. HMF5405 genome sequencing and assembly.</title>
        <authorList>
            <person name="Kang H."/>
            <person name="Kim H."/>
            <person name="Bae S."/>
            <person name="Joh K."/>
        </authorList>
    </citation>
    <scope>NUCLEOTIDE SEQUENCE [LARGE SCALE GENOMIC DNA]</scope>
    <source>
        <strain evidence="14 15">HMF5405</strain>
    </source>
</reference>
<keyword evidence="5 13" id="KW-0812">Transmembrane</keyword>
<organism evidence="14 15">
    <name type="scientific">Fibrella forsythiae</name>
    <dbReference type="NCBI Taxonomy" id="2817061"/>
    <lineage>
        <taxon>Bacteria</taxon>
        <taxon>Pseudomonadati</taxon>
        <taxon>Bacteroidota</taxon>
        <taxon>Cytophagia</taxon>
        <taxon>Cytophagales</taxon>
        <taxon>Spirosomataceae</taxon>
        <taxon>Fibrella</taxon>
    </lineage>
</organism>
<keyword evidence="7" id="KW-0630">Potassium</keyword>
<feature type="transmembrane region" description="Helical" evidence="13">
    <location>
        <begin position="51"/>
        <end position="69"/>
    </location>
</feature>
<evidence type="ECO:0000256" key="4">
    <source>
        <dbReference type="ARBA" id="ARBA00022538"/>
    </source>
</evidence>
<dbReference type="PANTHER" id="PTHR31462">
    <property type="entry name" value="ENDOSOMAL/LYSOSOMAL POTASSIUM CHANNEL TMEM175"/>
    <property type="match status" value="1"/>
</dbReference>
<evidence type="ECO:0000256" key="2">
    <source>
        <dbReference type="ARBA" id="ARBA00006920"/>
    </source>
</evidence>
<dbReference type="EMBL" id="JAFMYW010000017">
    <property type="protein sequence ID" value="MBO0952985.1"/>
    <property type="molecule type" value="Genomic_DNA"/>
</dbReference>
<comment type="catalytic activity">
    <reaction evidence="12">
        <text>K(+)(in) = K(+)(out)</text>
        <dbReference type="Rhea" id="RHEA:29463"/>
        <dbReference type="ChEBI" id="CHEBI:29103"/>
    </reaction>
</comment>
<sequence>MNEIDKPEIAYERVLFFSDAIVAIAITLLALDLKLELPEDHHLSFQDLLLPWKNYLAFFLSFVNIASFWRTHHQMYTYINRMSQRTLSYNIGWLFFIVTLPFSTSVLSTHFGDSAAIFLYSLNIMALSIFQNFIWDSSDITNDFIDGTKLSAPGRGRFRVLVNFDMANALLCLLLSFFFPKAAFFLLFFKLPVFFFMTIYLARQRRKDARENRA</sequence>
<evidence type="ECO:0000256" key="13">
    <source>
        <dbReference type="SAM" id="Phobius"/>
    </source>
</evidence>
<keyword evidence="3" id="KW-0813">Transport</keyword>
<keyword evidence="8 13" id="KW-1133">Transmembrane helix</keyword>
<protein>
    <submittedName>
        <fullName evidence="14">DUF1211 domain-containing protein</fullName>
    </submittedName>
</protein>
<evidence type="ECO:0000256" key="9">
    <source>
        <dbReference type="ARBA" id="ARBA00023065"/>
    </source>
</evidence>
<comment type="caution">
    <text evidence="14">The sequence shown here is derived from an EMBL/GenBank/DDBJ whole genome shotgun (WGS) entry which is preliminary data.</text>
</comment>
<evidence type="ECO:0000256" key="1">
    <source>
        <dbReference type="ARBA" id="ARBA00004141"/>
    </source>
</evidence>
<evidence type="ECO:0000256" key="7">
    <source>
        <dbReference type="ARBA" id="ARBA00022958"/>
    </source>
</evidence>
<accession>A0ABS3JSJ6</accession>
<feature type="transmembrane region" description="Helical" evidence="13">
    <location>
        <begin position="117"/>
        <end position="135"/>
    </location>
</feature>
<dbReference type="PANTHER" id="PTHR31462:SF5">
    <property type="entry name" value="ENDOSOMAL_LYSOSOMAL PROTON CHANNEL TMEM175"/>
    <property type="match status" value="1"/>
</dbReference>
<feature type="transmembrane region" description="Helical" evidence="13">
    <location>
        <begin position="14"/>
        <end position="31"/>
    </location>
</feature>
<dbReference type="RefSeq" id="WP_207332937.1">
    <property type="nucleotide sequence ID" value="NZ_JAFMYW010000017.1"/>
</dbReference>
<evidence type="ECO:0000256" key="11">
    <source>
        <dbReference type="ARBA" id="ARBA00023303"/>
    </source>
</evidence>
<proteinExistence type="inferred from homology"/>
<evidence type="ECO:0000256" key="12">
    <source>
        <dbReference type="ARBA" id="ARBA00034430"/>
    </source>
</evidence>
<keyword evidence="9" id="KW-0406">Ion transport</keyword>
<name>A0ABS3JSJ6_9BACT</name>
<keyword evidence="15" id="KW-1185">Reference proteome</keyword>
<evidence type="ECO:0000256" key="10">
    <source>
        <dbReference type="ARBA" id="ARBA00023136"/>
    </source>
</evidence>
<keyword evidence="6" id="KW-0631">Potassium channel</keyword>
<evidence type="ECO:0000256" key="5">
    <source>
        <dbReference type="ARBA" id="ARBA00022692"/>
    </source>
</evidence>